<keyword evidence="1" id="KW-0812">Transmembrane</keyword>
<dbReference type="EMBL" id="DLUI01000099">
    <property type="protein sequence ID" value="DAB38273.1"/>
    <property type="molecule type" value="Genomic_DNA"/>
</dbReference>
<comment type="caution">
    <text evidence="2">The sequence shown here is derived from an EMBL/GenBank/DDBJ whole genome shotgun (WGS) entry which is preliminary data.</text>
</comment>
<evidence type="ECO:0008006" key="4">
    <source>
        <dbReference type="Google" id="ProtNLM"/>
    </source>
</evidence>
<dbReference type="SUPFAM" id="SSF54523">
    <property type="entry name" value="Pili subunits"/>
    <property type="match status" value="1"/>
</dbReference>
<dbReference type="Proteomes" id="UP000228859">
    <property type="component" value="Unassembled WGS sequence"/>
</dbReference>
<dbReference type="Gene3D" id="3.30.700.10">
    <property type="entry name" value="Glycoprotein, Type 4 Pilin"/>
    <property type="match status" value="1"/>
</dbReference>
<accession>A0A2D3WNQ7</accession>
<keyword evidence="1" id="KW-0472">Membrane</keyword>
<proteinExistence type="predicted"/>
<evidence type="ECO:0000256" key="1">
    <source>
        <dbReference type="SAM" id="Phobius"/>
    </source>
</evidence>
<gene>
    <name evidence="2" type="ORF">CFH83_06890</name>
</gene>
<dbReference type="InterPro" id="IPR012902">
    <property type="entry name" value="N_methyl_site"/>
</dbReference>
<dbReference type="AlphaFoldDB" id="A0A2D3WNQ7"/>
<dbReference type="InterPro" id="IPR045584">
    <property type="entry name" value="Pilin-like"/>
</dbReference>
<evidence type="ECO:0000313" key="3">
    <source>
        <dbReference type="Proteomes" id="UP000228859"/>
    </source>
</evidence>
<reference evidence="2 3" key="1">
    <citation type="journal article" date="2017" name="Front. Microbiol.">
        <title>Comparative Genomic Analysis of the Class Epsilonproteobacteria and Proposed Reclassification to Epsilonbacteraeota (phyl. nov.).</title>
        <authorList>
            <person name="Waite D.W."/>
            <person name="Vanwonterghem I."/>
            <person name="Rinke C."/>
            <person name="Parks D.H."/>
            <person name="Zhang Y."/>
            <person name="Takai K."/>
            <person name="Sievert S.M."/>
            <person name="Simon J."/>
            <person name="Campbell B.J."/>
            <person name="Hanson T.E."/>
            <person name="Woyke T."/>
            <person name="Klotz M.G."/>
            <person name="Hugenholtz P."/>
        </authorList>
    </citation>
    <scope>NUCLEOTIDE SEQUENCE [LARGE SCALE GENOMIC DNA]</scope>
    <source>
        <strain evidence="2">UBA12443</strain>
    </source>
</reference>
<sequence>MYSKAFTLIELAITIFLAGLLGSLGYFYFNTFTVKKLQYKTTIQSHINLIESMVFQCKSLSEQFPKELNTSTDASNSLLTELECNTTMPYPLNGGRNGFVPVPPSGFTPYRATETGSEFYVITTAENNSTQHEALQKLIVNYTSQQATLESNATSTTFKFYLSR</sequence>
<dbReference type="RefSeq" id="WP_294896120.1">
    <property type="nucleotide sequence ID" value="NZ_DLUI01000099.1"/>
</dbReference>
<protein>
    <recommendedName>
        <fullName evidence="4">Type II secretion system protein</fullName>
    </recommendedName>
</protein>
<dbReference type="NCBIfam" id="TIGR02532">
    <property type="entry name" value="IV_pilin_GFxxxE"/>
    <property type="match status" value="1"/>
</dbReference>
<keyword evidence="1" id="KW-1133">Transmembrane helix</keyword>
<evidence type="ECO:0000313" key="2">
    <source>
        <dbReference type="EMBL" id="DAB38273.1"/>
    </source>
</evidence>
<feature type="transmembrane region" description="Helical" evidence="1">
    <location>
        <begin position="6"/>
        <end position="29"/>
    </location>
</feature>
<organism evidence="2 3">
    <name type="scientific">Sulfuricurvum kujiense</name>
    <dbReference type="NCBI Taxonomy" id="148813"/>
    <lineage>
        <taxon>Bacteria</taxon>
        <taxon>Pseudomonadati</taxon>
        <taxon>Campylobacterota</taxon>
        <taxon>Epsilonproteobacteria</taxon>
        <taxon>Campylobacterales</taxon>
        <taxon>Sulfurimonadaceae</taxon>
        <taxon>Sulfuricurvum</taxon>
    </lineage>
</organism>
<name>A0A2D3WNQ7_9BACT</name>